<keyword evidence="3 7" id="KW-1133">Transmembrane helix</keyword>
<dbReference type="EMBL" id="LS483470">
    <property type="protein sequence ID" value="SQI36119.1"/>
    <property type="molecule type" value="Genomic_DNA"/>
</dbReference>
<dbReference type="GO" id="GO:0005506">
    <property type="term" value="F:iron ion binding"/>
    <property type="evidence" value="ECO:0007669"/>
    <property type="project" value="InterPro"/>
</dbReference>
<keyword evidence="5" id="KW-0443">Lipid metabolism</keyword>
<dbReference type="PANTHER" id="PTHR21624:SF1">
    <property type="entry name" value="ALKYLGLYCEROL MONOOXYGENASE"/>
    <property type="match status" value="1"/>
</dbReference>
<feature type="transmembrane region" description="Helical" evidence="7">
    <location>
        <begin position="132"/>
        <end position="154"/>
    </location>
</feature>
<protein>
    <submittedName>
        <fullName evidence="9">Fatty acid hydroxylase superfamily</fullName>
    </submittedName>
</protein>
<keyword evidence="6 7" id="KW-0472">Membrane</keyword>
<feature type="transmembrane region" description="Helical" evidence="7">
    <location>
        <begin position="296"/>
        <end position="313"/>
    </location>
</feature>
<dbReference type="Pfam" id="PF04116">
    <property type="entry name" value="FA_hydroxylase"/>
    <property type="match status" value="1"/>
</dbReference>
<evidence type="ECO:0000313" key="10">
    <source>
        <dbReference type="Proteomes" id="UP000249005"/>
    </source>
</evidence>
<dbReference type="InterPro" id="IPR006694">
    <property type="entry name" value="Fatty_acid_hydroxylase"/>
</dbReference>
<keyword evidence="2 7" id="KW-0812">Transmembrane</keyword>
<dbReference type="Proteomes" id="UP000249005">
    <property type="component" value="Chromosome 1"/>
</dbReference>
<dbReference type="GO" id="GO:0012505">
    <property type="term" value="C:endomembrane system"/>
    <property type="evidence" value="ECO:0007669"/>
    <property type="project" value="UniProtKB-SubCell"/>
</dbReference>
<evidence type="ECO:0000259" key="8">
    <source>
        <dbReference type="Pfam" id="PF04116"/>
    </source>
</evidence>
<evidence type="ECO:0000256" key="1">
    <source>
        <dbReference type="ARBA" id="ARBA00004127"/>
    </source>
</evidence>
<keyword evidence="4" id="KW-0560">Oxidoreductase</keyword>
<dbReference type="GO" id="GO:0008610">
    <property type="term" value="P:lipid biosynthetic process"/>
    <property type="evidence" value="ECO:0007669"/>
    <property type="project" value="InterPro"/>
</dbReference>
<accession>A0A2X4UBY5</accession>
<evidence type="ECO:0000256" key="6">
    <source>
        <dbReference type="ARBA" id="ARBA00023136"/>
    </source>
</evidence>
<evidence type="ECO:0000256" key="7">
    <source>
        <dbReference type="SAM" id="Phobius"/>
    </source>
</evidence>
<name>A0A2X4UBY5_9GAMM</name>
<evidence type="ECO:0000256" key="3">
    <source>
        <dbReference type="ARBA" id="ARBA00022989"/>
    </source>
</evidence>
<evidence type="ECO:0000256" key="4">
    <source>
        <dbReference type="ARBA" id="ARBA00023002"/>
    </source>
</evidence>
<gene>
    <name evidence="9" type="ORF">NCTC12151_00625</name>
</gene>
<proteinExistence type="predicted"/>
<dbReference type="OrthoDB" id="9770329at2"/>
<dbReference type="GO" id="GO:0016020">
    <property type="term" value="C:membrane"/>
    <property type="evidence" value="ECO:0007669"/>
    <property type="project" value="GOC"/>
</dbReference>
<feature type="domain" description="Fatty acid hydroxylase" evidence="8">
    <location>
        <begin position="78"/>
        <end position="211"/>
    </location>
</feature>
<sequence length="375" mass="42278">MSELLVPILFMVAFVFGEACVLQLTGKQKVDWLDVIFNINSGHIMLWLFRCMEVLCYSVVLNRFGLGLFDGVSAIWLWLFTLLAWDFGFYWLHRLHHQLRPLWAVHVVHHQGENYNLSLGVRNSWYSSLTSIPFFMVLALLGVPLSVFLAVSIAHYSVQFFNHNALTSKLGWLEQIFVTPSHHRVHHINEKRYADTNFDGTFIFWDRLFGTFCRKPPESPVVYGVKGSQLSSNPMRESNLPFLRLLGVQGVGALSPRRFSCSPAVIAAGALLLFSLVLGYIQLYEYRLDSVTLEQALLFTLLAAGSVALGGVSDGQRWGIAAWCVVTLLLPVLFLGALGWRHPFWLVVMPLLTAHGAALALGLWRRPVGHIRESV</sequence>
<feature type="transmembrane region" description="Helical" evidence="7">
    <location>
        <begin position="264"/>
        <end position="284"/>
    </location>
</feature>
<dbReference type="AlphaFoldDB" id="A0A2X4UBY5"/>
<dbReference type="RefSeq" id="WP_111739251.1">
    <property type="nucleotide sequence ID" value="NZ_LR698987.1"/>
</dbReference>
<dbReference type="GO" id="GO:0006643">
    <property type="term" value="P:membrane lipid metabolic process"/>
    <property type="evidence" value="ECO:0007669"/>
    <property type="project" value="TreeGrafter"/>
</dbReference>
<dbReference type="KEGG" id="lri:NCTC12151_00625"/>
<dbReference type="GO" id="GO:0050479">
    <property type="term" value="F:glyceryl-ether monooxygenase activity"/>
    <property type="evidence" value="ECO:0007669"/>
    <property type="project" value="TreeGrafter"/>
</dbReference>
<feature type="transmembrane region" description="Helical" evidence="7">
    <location>
        <begin position="344"/>
        <end position="364"/>
    </location>
</feature>
<organism evidence="9 10">
    <name type="scientific">Leminorella richardii</name>
    <dbReference type="NCBI Taxonomy" id="158841"/>
    <lineage>
        <taxon>Bacteria</taxon>
        <taxon>Pseudomonadati</taxon>
        <taxon>Pseudomonadota</taxon>
        <taxon>Gammaproteobacteria</taxon>
        <taxon>Enterobacterales</taxon>
        <taxon>Budviciaceae</taxon>
        <taxon>Leminorella</taxon>
    </lineage>
</organism>
<evidence type="ECO:0000256" key="5">
    <source>
        <dbReference type="ARBA" id="ARBA00023098"/>
    </source>
</evidence>
<dbReference type="PANTHER" id="PTHR21624">
    <property type="entry name" value="STEROL DESATURASE-RELATED PROTEIN"/>
    <property type="match status" value="1"/>
</dbReference>
<evidence type="ECO:0000256" key="2">
    <source>
        <dbReference type="ARBA" id="ARBA00022692"/>
    </source>
</evidence>
<feature type="transmembrane region" description="Helical" evidence="7">
    <location>
        <begin position="320"/>
        <end position="338"/>
    </location>
</feature>
<dbReference type="InterPro" id="IPR051689">
    <property type="entry name" value="Sterol_desaturase/TMEM195"/>
</dbReference>
<evidence type="ECO:0000313" key="9">
    <source>
        <dbReference type="EMBL" id="SQI36119.1"/>
    </source>
</evidence>
<comment type="subcellular location">
    <subcellularLocation>
        <location evidence="1">Endomembrane system</location>
        <topology evidence="1">Multi-pass membrane protein</topology>
    </subcellularLocation>
</comment>
<reference evidence="9 10" key="1">
    <citation type="submission" date="2018-06" db="EMBL/GenBank/DDBJ databases">
        <authorList>
            <consortium name="Pathogen Informatics"/>
            <person name="Doyle S."/>
        </authorList>
    </citation>
    <scope>NUCLEOTIDE SEQUENCE [LARGE SCALE GENOMIC DNA]</scope>
    <source>
        <strain evidence="9 10">NCTC12151</strain>
    </source>
</reference>
<keyword evidence="10" id="KW-1185">Reference proteome</keyword>